<dbReference type="SUPFAM" id="SSF48452">
    <property type="entry name" value="TPR-like"/>
    <property type="match status" value="2"/>
</dbReference>
<dbReference type="InterPro" id="IPR019734">
    <property type="entry name" value="TPR_rpt"/>
</dbReference>
<keyword evidence="2" id="KW-0418">Kinase</keyword>
<dbReference type="InterPro" id="IPR036890">
    <property type="entry name" value="HATPase_C_sf"/>
</dbReference>
<evidence type="ECO:0000256" key="5">
    <source>
        <dbReference type="SAM" id="Phobius"/>
    </source>
</evidence>
<evidence type="ECO:0000256" key="4">
    <source>
        <dbReference type="PROSITE-ProRule" id="PRU00339"/>
    </source>
</evidence>
<evidence type="ECO:0000313" key="8">
    <source>
        <dbReference type="Proteomes" id="UP000627521"/>
    </source>
</evidence>
<dbReference type="EMBL" id="JACXXH010000005">
    <property type="protein sequence ID" value="MBD3863871.1"/>
    <property type="molecule type" value="Genomic_DNA"/>
</dbReference>
<dbReference type="CDD" id="cd16917">
    <property type="entry name" value="HATPase_UhpB-NarQ-NarX-like"/>
    <property type="match status" value="1"/>
</dbReference>
<evidence type="ECO:0000256" key="2">
    <source>
        <dbReference type="ARBA" id="ARBA00022777"/>
    </source>
</evidence>
<dbReference type="Proteomes" id="UP000627521">
    <property type="component" value="Unassembled WGS sequence"/>
</dbReference>
<dbReference type="PANTHER" id="PTHR24421:SF60">
    <property type="entry name" value="SENSOR HISTIDINE KINASE COMP"/>
    <property type="match status" value="1"/>
</dbReference>
<comment type="caution">
    <text evidence="7">The sequence shown here is derived from an EMBL/GenBank/DDBJ whole genome shotgun (WGS) entry which is preliminary data.</text>
</comment>
<dbReference type="Pfam" id="PF13181">
    <property type="entry name" value="TPR_8"/>
    <property type="match status" value="2"/>
</dbReference>
<feature type="repeat" description="TPR" evidence="4">
    <location>
        <begin position="116"/>
        <end position="149"/>
    </location>
</feature>
<sequence length="544" mass="62346">MKINLKPFLLIYICVTSFLCNKAFSQHKTDSLSYYTRAIEKVTSEETLAKAYQYLIEHLEVKKKQNNKLGIAYDLYFLARIDYKVGFYDDSEVSAVEALKILDGLKVNDYNTKLKTGVLNLLGQVYNQKNMFDKANETYLKALSITSTSRDSMVLYNNISNIYKNQKLYSNAKNTLVKAIKLFNRVEDSIEKARVIDNLGFIKFKLNSQGAFNDLNTAYTIRQNVDNIAELYPSYKNLSEYYLSKKDTVQALSFAIKAYDVANKVNSLSYKLDAVKTRYTLGDNSVFKEYSFLNDSLLKAAKLSQNKFALLKYNVSKSQLESQIEKSQKQVYQLLAVVILILALGLLYFFRAKHKKEKLKEVYTTETRISKKVHDEVANDVYQIMTKLQSNDNVNEDVLDDLEQIYLKTRDISKENSTIHVNQDFEILLTDLLANYSSNQVNVITKDIVKVDWKKVSDVKKTALYRVLQELMTNMKKHSQANIVVVVFSQKNKKVTINYNDNGIGTTLKKHNGLQNVENRIQSVGGTITFTSTINKGFKANIIL</sequence>
<dbReference type="Gene3D" id="3.30.565.10">
    <property type="entry name" value="Histidine kinase-like ATPase, C-terminal domain"/>
    <property type="match status" value="1"/>
</dbReference>
<keyword evidence="1" id="KW-0808">Transferase</keyword>
<dbReference type="InterPro" id="IPR050482">
    <property type="entry name" value="Sensor_HK_TwoCompSys"/>
</dbReference>
<keyword evidence="5" id="KW-1133">Transmembrane helix</keyword>
<keyword evidence="7" id="KW-0547">Nucleotide-binding</keyword>
<keyword evidence="5" id="KW-0812">Transmembrane</keyword>
<keyword evidence="3" id="KW-0902">Two-component regulatory system</keyword>
<proteinExistence type="predicted"/>
<protein>
    <submittedName>
        <fullName evidence="7">ATP-binding protein</fullName>
    </submittedName>
</protein>
<feature type="domain" description="Histidine kinase/HSP90-like ATPase" evidence="6">
    <location>
        <begin position="461"/>
        <end position="540"/>
    </location>
</feature>
<keyword evidence="7" id="KW-0067">ATP-binding</keyword>
<dbReference type="Gene3D" id="1.25.40.10">
    <property type="entry name" value="Tetratricopeptide repeat domain"/>
    <property type="match status" value="2"/>
</dbReference>
<reference evidence="7 8" key="1">
    <citation type="submission" date="2020-09" db="EMBL/GenBank/DDBJ databases">
        <title>Bacillus nautilus sp. nov., Chryseoglobus crepusculi sp. nov, and Psychrobacter noctis sp. nov., isolated from deep-sea sponges from the equatorial Atlantic.</title>
        <authorList>
            <person name="Stennett H.L."/>
            <person name="Williams S.E."/>
        </authorList>
    </citation>
    <scope>NUCLEOTIDE SEQUENCE [LARGE SCALE GENOMIC DNA]</scope>
    <source>
        <strain evidence="7 8">28M-24</strain>
    </source>
</reference>
<evidence type="ECO:0000256" key="3">
    <source>
        <dbReference type="ARBA" id="ARBA00023012"/>
    </source>
</evidence>
<dbReference type="SMART" id="SM00028">
    <property type="entry name" value="TPR"/>
    <property type="match status" value="3"/>
</dbReference>
<dbReference type="InterPro" id="IPR003594">
    <property type="entry name" value="HATPase_dom"/>
</dbReference>
<dbReference type="InterPro" id="IPR011990">
    <property type="entry name" value="TPR-like_helical_dom_sf"/>
</dbReference>
<keyword evidence="5" id="KW-0472">Membrane</keyword>
<dbReference type="PANTHER" id="PTHR24421">
    <property type="entry name" value="NITRATE/NITRITE SENSOR PROTEIN NARX-RELATED"/>
    <property type="match status" value="1"/>
</dbReference>
<evidence type="ECO:0000259" key="6">
    <source>
        <dbReference type="Pfam" id="PF02518"/>
    </source>
</evidence>
<dbReference type="RefSeq" id="WP_191101438.1">
    <property type="nucleotide sequence ID" value="NZ_JACXXH010000005.1"/>
</dbReference>
<keyword evidence="8" id="KW-1185">Reference proteome</keyword>
<dbReference type="PROSITE" id="PS50005">
    <property type="entry name" value="TPR"/>
    <property type="match status" value="1"/>
</dbReference>
<dbReference type="Pfam" id="PF02518">
    <property type="entry name" value="HATPase_c"/>
    <property type="match status" value="1"/>
</dbReference>
<evidence type="ECO:0000256" key="1">
    <source>
        <dbReference type="ARBA" id="ARBA00022679"/>
    </source>
</evidence>
<keyword evidence="4" id="KW-0802">TPR repeat</keyword>
<name>A0ABR8LUL3_9FLAO</name>
<accession>A0ABR8LUL3</accession>
<organism evidence="7 8">
    <name type="scientific">Olleya marilimosa</name>
    <dbReference type="NCBI Taxonomy" id="272164"/>
    <lineage>
        <taxon>Bacteria</taxon>
        <taxon>Pseudomonadati</taxon>
        <taxon>Bacteroidota</taxon>
        <taxon>Flavobacteriia</taxon>
        <taxon>Flavobacteriales</taxon>
        <taxon>Flavobacteriaceae</taxon>
    </lineage>
</organism>
<gene>
    <name evidence="7" type="ORF">IEG06_10450</name>
</gene>
<feature type="transmembrane region" description="Helical" evidence="5">
    <location>
        <begin position="331"/>
        <end position="350"/>
    </location>
</feature>
<evidence type="ECO:0000313" key="7">
    <source>
        <dbReference type="EMBL" id="MBD3863871.1"/>
    </source>
</evidence>
<dbReference type="SUPFAM" id="SSF55874">
    <property type="entry name" value="ATPase domain of HSP90 chaperone/DNA topoisomerase II/histidine kinase"/>
    <property type="match status" value="1"/>
</dbReference>
<dbReference type="GO" id="GO:0005524">
    <property type="term" value="F:ATP binding"/>
    <property type="evidence" value="ECO:0007669"/>
    <property type="project" value="UniProtKB-KW"/>
</dbReference>